<sequence>MFVDVTRLDIVHMVAGLTKNAIFRLTKDNLQFIIKERVVFGGVSAWCEVDHVALFPERTCEGVSAQQDEIFLEVVLDQLTHCLRSGSASASASGTSFATSVSAPAGAGGVASTSIVGYATFGQGHGSAPSVHGLKIKLVRRSTPCLAIELEQAFSFGRPNISDTPRCQVDGLFYTRHCDQFFILVIVRERAVPLANEMRYSII</sequence>
<dbReference type="GO" id="GO:0044778">
    <property type="term" value="P:meiotic DNA integrity checkpoint signaling"/>
    <property type="evidence" value="ECO:0007669"/>
    <property type="project" value="TreeGrafter"/>
</dbReference>
<name>A0A183B6A2_9TREM</name>
<dbReference type="EMBL" id="UZAN01058392">
    <property type="protein sequence ID" value="VDP92009.1"/>
    <property type="molecule type" value="Genomic_DNA"/>
</dbReference>
<dbReference type="GO" id="GO:0030896">
    <property type="term" value="C:checkpoint clamp complex"/>
    <property type="evidence" value="ECO:0007669"/>
    <property type="project" value="InterPro"/>
</dbReference>
<dbReference type="GO" id="GO:0033314">
    <property type="term" value="P:mitotic DNA replication checkpoint signaling"/>
    <property type="evidence" value="ECO:0007669"/>
    <property type="project" value="TreeGrafter"/>
</dbReference>
<evidence type="ECO:0000313" key="5">
    <source>
        <dbReference type="WBParaSite" id="ECPE_0001477701-mRNA-1"/>
    </source>
</evidence>
<comment type="subcellular location">
    <subcellularLocation>
        <location evidence="1">Nucleus</location>
    </subcellularLocation>
</comment>
<dbReference type="WBParaSite" id="ECPE_0001477701-mRNA-1">
    <property type="protein sequence ID" value="ECPE_0001477701-mRNA-1"/>
    <property type="gene ID" value="ECPE_0001477701"/>
</dbReference>
<reference evidence="5" key="1">
    <citation type="submission" date="2016-06" db="UniProtKB">
        <authorList>
            <consortium name="WormBaseParasite"/>
        </authorList>
    </citation>
    <scope>IDENTIFICATION</scope>
</reference>
<proteinExistence type="predicted"/>
<accession>A0A183B6A2</accession>
<keyword evidence="4" id="KW-1185">Reference proteome</keyword>
<dbReference type="GO" id="GO:0000724">
    <property type="term" value="P:double-strand break repair via homologous recombination"/>
    <property type="evidence" value="ECO:0007669"/>
    <property type="project" value="TreeGrafter"/>
</dbReference>
<organism evidence="5">
    <name type="scientific">Echinostoma caproni</name>
    <dbReference type="NCBI Taxonomy" id="27848"/>
    <lineage>
        <taxon>Eukaryota</taxon>
        <taxon>Metazoa</taxon>
        <taxon>Spiralia</taxon>
        <taxon>Lophotrochozoa</taxon>
        <taxon>Platyhelminthes</taxon>
        <taxon>Trematoda</taxon>
        <taxon>Digenea</taxon>
        <taxon>Plagiorchiida</taxon>
        <taxon>Echinostomata</taxon>
        <taxon>Echinostomatoidea</taxon>
        <taxon>Echinostomatidae</taxon>
        <taxon>Echinostoma</taxon>
    </lineage>
</organism>
<evidence type="ECO:0000256" key="2">
    <source>
        <dbReference type="ARBA" id="ARBA00023242"/>
    </source>
</evidence>
<gene>
    <name evidence="3" type="ORF">ECPE_LOCUS14737</name>
</gene>
<dbReference type="Proteomes" id="UP000272942">
    <property type="component" value="Unassembled WGS sequence"/>
</dbReference>
<dbReference type="GO" id="GO:0000723">
    <property type="term" value="P:telomere maintenance"/>
    <property type="evidence" value="ECO:0007669"/>
    <property type="project" value="TreeGrafter"/>
</dbReference>
<evidence type="ECO:0000313" key="4">
    <source>
        <dbReference type="Proteomes" id="UP000272942"/>
    </source>
</evidence>
<dbReference type="PANTHER" id="PTHR12900">
    <property type="entry name" value="MITOTIC AND DNA DAMAGE CHECKPOINT PROTEIN HUS1"/>
    <property type="match status" value="1"/>
</dbReference>
<dbReference type="GO" id="GO:0035861">
    <property type="term" value="C:site of double-strand break"/>
    <property type="evidence" value="ECO:0007669"/>
    <property type="project" value="TreeGrafter"/>
</dbReference>
<dbReference type="InterPro" id="IPR007150">
    <property type="entry name" value="HUS1/Mec3"/>
</dbReference>
<protein>
    <submittedName>
        <fullName evidence="5">IRS-type PTB domain-containing protein</fullName>
    </submittedName>
</protein>
<dbReference type="AlphaFoldDB" id="A0A183B6A2"/>
<keyword evidence="2" id="KW-0539">Nucleus</keyword>
<evidence type="ECO:0000313" key="3">
    <source>
        <dbReference type="EMBL" id="VDP92009.1"/>
    </source>
</evidence>
<dbReference type="GO" id="GO:0031573">
    <property type="term" value="P:mitotic intra-S DNA damage checkpoint signaling"/>
    <property type="evidence" value="ECO:0007669"/>
    <property type="project" value="TreeGrafter"/>
</dbReference>
<dbReference type="PANTHER" id="PTHR12900:SF0">
    <property type="entry name" value="CHECKPOINT PROTEIN"/>
    <property type="match status" value="1"/>
</dbReference>
<dbReference type="Gene3D" id="3.70.10.10">
    <property type="match status" value="1"/>
</dbReference>
<evidence type="ECO:0000256" key="1">
    <source>
        <dbReference type="ARBA" id="ARBA00004123"/>
    </source>
</evidence>
<reference evidence="3 4" key="2">
    <citation type="submission" date="2018-11" db="EMBL/GenBank/DDBJ databases">
        <authorList>
            <consortium name="Pathogen Informatics"/>
        </authorList>
    </citation>
    <scope>NUCLEOTIDE SEQUENCE [LARGE SCALE GENOMIC DNA]</scope>
    <source>
        <strain evidence="3 4">Egypt</strain>
    </source>
</reference>
<dbReference type="OrthoDB" id="10063861at2759"/>
<dbReference type="GO" id="GO:0006289">
    <property type="term" value="P:nucleotide-excision repair"/>
    <property type="evidence" value="ECO:0007669"/>
    <property type="project" value="TreeGrafter"/>
</dbReference>
<dbReference type="Pfam" id="PF04005">
    <property type="entry name" value="Hus1"/>
    <property type="match status" value="1"/>
</dbReference>